<keyword evidence="6" id="KW-1185">Reference proteome</keyword>
<feature type="transmembrane region" description="Helical" evidence="3">
    <location>
        <begin position="21"/>
        <end position="41"/>
    </location>
</feature>
<dbReference type="GO" id="GO:0016791">
    <property type="term" value="F:phosphatase activity"/>
    <property type="evidence" value="ECO:0007669"/>
    <property type="project" value="TreeGrafter"/>
</dbReference>
<feature type="compositionally biased region" description="Gly residues" evidence="2">
    <location>
        <begin position="408"/>
        <end position="425"/>
    </location>
</feature>
<evidence type="ECO:0000256" key="3">
    <source>
        <dbReference type="SAM" id="Phobius"/>
    </source>
</evidence>
<proteinExistence type="predicted"/>
<dbReference type="InterPro" id="IPR052016">
    <property type="entry name" value="Bact_Sigma-Reg"/>
</dbReference>
<dbReference type="EMBL" id="JNAD02000011">
    <property type="protein sequence ID" value="RKM93218.1"/>
    <property type="molecule type" value="Genomic_DNA"/>
</dbReference>
<keyword evidence="1" id="KW-0378">Hydrolase</keyword>
<evidence type="ECO:0000313" key="6">
    <source>
        <dbReference type="Proteomes" id="UP000028058"/>
    </source>
</evidence>
<dbReference type="PANTHER" id="PTHR43156">
    <property type="entry name" value="STAGE II SPORULATION PROTEIN E-RELATED"/>
    <property type="match status" value="1"/>
</dbReference>
<dbReference type="Proteomes" id="UP000028058">
    <property type="component" value="Unassembled WGS sequence"/>
</dbReference>
<dbReference type="PANTHER" id="PTHR43156:SF2">
    <property type="entry name" value="STAGE II SPORULATION PROTEIN E"/>
    <property type="match status" value="1"/>
</dbReference>
<dbReference type="SMART" id="SM00331">
    <property type="entry name" value="PP2C_SIG"/>
    <property type="match status" value="1"/>
</dbReference>
<dbReference type="InterPro" id="IPR001932">
    <property type="entry name" value="PPM-type_phosphatase-like_dom"/>
</dbReference>
<dbReference type="RefSeq" id="WP_063831768.1">
    <property type="nucleotide sequence ID" value="NZ_CP134822.1"/>
</dbReference>
<keyword evidence="3" id="KW-0472">Membrane</keyword>
<feature type="domain" description="PPM-type phosphatase" evidence="4">
    <location>
        <begin position="145"/>
        <end position="367"/>
    </location>
</feature>
<feature type="compositionally biased region" description="Basic and acidic residues" evidence="2">
    <location>
        <begin position="426"/>
        <end position="444"/>
    </location>
</feature>
<protein>
    <submittedName>
        <fullName evidence="5">Serine/threonine-protein phosphatase</fullName>
    </submittedName>
</protein>
<evidence type="ECO:0000313" key="5">
    <source>
        <dbReference type="EMBL" id="RKM93218.1"/>
    </source>
</evidence>
<dbReference type="Gene3D" id="3.60.40.10">
    <property type="entry name" value="PPM-type phosphatase domain"/>
    <property type="match status" value="1"/>
</dbReference>
<keyword evidence="3" id="KW-0812">Transmembrane</keyword>
<evidence type="ECO:0000259" key="4">
    <source>
        <dbReference type="SMART" id="SM00331"/>
    </source>
</evidence>
<dbReference type="AlphaFoldDB" id="A0A3R7FQF9"/>
<name>A0A3R7FQF9_9ACTN</name>
<feature type="transmembrane region" description="Helical" evidence="3">
    <location>
        <begin position="71"/>
        <end position="87"/>
    </location>
</feature>
<reference evidence="5 6" key="1">
    <citation type="journal article" date="2014" name="Genome Announc.">
        <title>Draft Genome Sequence of Streptomyces fradiae ATCC 19609, a Strain Highly Sensitive to Antibiotics.</title>
        <authorList>
            <person name="Bekker O.B."/>
            <person name="Klimina K.M."/>
            <person name="Vatlin A.A."/>
            <person name="Zakharevich N.V."/>
            <person name="Kasianov A.S."/>
            <person name="Danilenko V.N."/>
        </authorList>
    </citation>
    <scope>NUCLEOTIDE SEQUENCE [LARGE SCALE GENOMIC DNA]</scope>
    <source>
        <strain evidence="5 6">ATCC 19609</strain>
    </source>
</reference>
<feature type="region of interest" description="Disordered" evidence="2">
    <location>
        <begin position="371"/>
        <end position="444"/>
    </location>
</feature>
<dbReference type="Pfam" id="PF07228">
    <property type="entry name" value="SpoIIE"/>
    <property type="match status" value="1"/>
</dbReference>
<sequence>MTVSPWQPASTRRRDALLETPVLLLMVFLASLVLFTVGRLVEDDGRVVSLMAFLPPIVAVIGSVRQTVLTALWSTATLFVVLLGIRLDVGEVIPPTFATALMSALSIGACRYRIRRNAEVSRLRSAAAGLQRQLLRPLPFRTPEVIIDGLYQPVEEDSMVGGDIYEIAMSPYGTRVLIADVQGKGLPAIGTAFSVLGAFREAAQREPGLLGVVDALESAVERHNSFASRTGEPERFVTALVLTFDERSCGLVVNCGHLLPCLVCEDPEKSGPVPLAEPGVPLGLVGLSPEPRRIEEFDLPEGNTLLLFTDGVTDARDPFGVFYPLRERLREWSGIPPSELAATISADLQRFTGNNQRDDIALLALHRVPAPVPGSKGDGRGPCTAAGHGEPGPDGEAGASSRFTTDGLPGGTGGTDRDGVTGGGADRSRVGATDHTDHTDRTGA</sequence>
<comment type="caution">
    <text evidence="5">The sequence shown here is derived from an EMBL/GenBank/DDBJ whole genome shotgun (WGS) entry which is preliminary data.</text>
</comment>
<feature type="transmembrane region" description="Helical" evidence="3">
    <location>
        <begin position="47"/>
        <end position="64"/>
    </location>
</feature>
<organism evidence="5 6">
    <name type="scientific">Streptomyces xinghaiensis</name>
    <dbReference type="NCBI Taxonomy" id="1038928"/>
    <lineage>
        <taxon>Bacteria</taxon>
        <taxon>Bacillati</taxon>
        <taxon>Actinomycetota</taxon>
        <taxon>Actinomycetes</taxon>
        <taxon>Kitasatosporales</taxon>
        <taxon>Streptomycetaceae</taxon>
        <taxon>Streptomyces</taxon>
    </lineage>
</organism>
<dbReference type="InterPro" id="IPR036457">
    <property type="entry name" value="PPM-type-like_dom_sf"/>
</dbReference>
<evidence type="ECO:0000256" key="2">
    <source>
        <dbReference type="SAM" id="MobiDB-lite"/>
    </source>
</evidence>
<dbReference type="FunFam" id="3.60.40.10:FF:000058">
    <property type="entry name" value="Stage II sporulation protein E"/>
    <property type="match status" value="1"/>
</dbReference>
<evidence type="ECO:0000256" key="1">
    <source>
        <dbReference type="ARBA" id="ARBA00022801"/>
    </source>
</evidence>
<accession>A0A3R7FQF9</accession>
<dbReference type="OrthoDB" id="311904at2"/>
<keyword evidence="3" id="KW-1133">Transmembrane helix</keyword>
<gene>
    <name evidence="5" type="ORF">SFRA_022195</name>
</gene>
<dbReference type="SUPFAM" id="SSF81606">
    <property type="entry name" value="PP2C-like"/>
    <property type="match status" value="1"/>
</dbReference>
<feature type="transmembrane region" description="Helical" evidence="3">
    <location>
        <begin position="93"/>
        <end position="114"/>
    </location>
</feature>